<reference evidence="1 2" key="1">
    <citation type="journal article" date="2020" name="ISME J.">
        <title>Comparative genomics reveals insights into cyanobacterial evolution and habitat adaptation.</title>
        <authorList>
            <person name="Chen M.Y."/>
            <person name="Teng W.K."/>
            <person name="Zhao L."/>
            <person name="Hu C.X."/>
            <person name="Zhou Y.K."/>
            <person name="Han B.P."/>
            <person name="Song L.R."/>
            <person name="Shu W.S."/>
        </authorList>
    </citation>
    <scope>NUCLEOTIDE SEQUENCE [LARGE SCALE GENOMIC DNA]</scope>
    <source>
        <strain evidence="1 2">FACHB-1050</strain>
    </source>
</reference>
<evidence type="ECO:0000313" key="2">
    <source>
        <dbReference type="Proteomes" id="UP000618445"/>
    </source>
</evidence>
<proteinExistence type="predicted"/>
<dbReference type="PANTHER" id="PTHR34801:SF6">
    <property type="entry name" value="SLL1620 PROTEIN"/>
    <property type="match status" value="1"/>
</dbReference>
<dbReference type="PANTHER" id="PTHR34801">
    <property type="entry name" value="EXPRESSED PROTEIN"/>
    <property type="match status" value="1"/>
</dbReference>
<dbReference type="Proteomes" id="UP000618445">
    <property type="component" value="Unassembled WGS sequence"/>
</dbReference>
<dbReference type="RefSeq" id="WP_190577669.1">
    <property type="nucleotide sequence ID" value="NZ_CAWPQU010000089.1"/>
</dbReference>
<organism evidence="1 2">
    <name type="scientific">Phormidium tenue FACHB-1050</name>
    <dbReference type="NCBI Taxonomy" id="2692857"/>
    <lineage>
        <taxon>Bacteria</taxon>
        <taxon>Bacillati</taxon>
        <taxon>Cyanobacteriota</taxon>
        <taxon>Cyanophyceae</taxon>
        <taxon>Oscillatoriophycideae</taxon>
        <taxon>Oscillatoriales</taxon>
        <taxon>Oscillatoriaceae</taxon>
        <taxon>Phormidium</taxon>
    </lineage>
</organism>
<keyword evidence="2" id="KW-1185">Reference proteome</keyword>
<comment type="caution">
    <text evidence="1">The sequence shown here is derived from an EMBL/GenBank/DDBJ whole genome shotgun (WGS) entry which is preliminary data.</text>
</comment>
<gene>
    <name evidence="1" type="ORF">H6G05_07980</name>
</gene>
<dbReference type="EMBL" id="JACJQY010000009">
    <property type="protein sequence ID" value="MBD2316785.1"/>
    <property type="molecule type" value="Genomic_DNA"/>
</dbReference>
<accession>A0ABR8C9P6</accession>
<dbReference type="InterPro" id="IPR010865">
    <property type="entry name" value="DUF1499"/>
</dbReference>
<name>A0ABR8C9P6_9CYAN</name>
<evidence type="ECO:0000313" key="1">
    <source>
        <dbReference type="EMBL" id="MBD2316785.1"/>
    </source>
</evidence>
<sequence length="173" mass="18585">MSKLVAIAASLYFVTLAYFGFVPAASAHTLNYSLNSAIATPMAIFSFSGTRPTNIGVTDGKLLACPDSPNCVSSQSTDAEHKIAPLTYTGDPAKALADLKAVIENMPRTKIITAEGNYIYAEFTSAFMGYVDDVEFYLNTDKGIIEVRSASRLGKSDLGVNRDRVEAIRTQLA</sequence>
<dbReference type="Pfam" id="PF07386">
    <property type="entry name" value="DUF1499"/>
    <property type="match status" value="1"/>
</dbReference>
<protein>
    <submittedName>
        <fullName evidence="1">DUF1499 domain-containing protein</fullName>
    </submittedName>
</protein>